<dbReference type="PANTHER" id="PTHR11699">
    <property type="entry name" value="ALDEHYDE DEHYDROGENASE-RELATED"/>
    <property type="match status" value="1"/>
</dbReference>
<comment type="catalytic activity">
    <reaction evidence="3">
        <text>an aldehyde + NAD(+) + H2O = a carboxylate + NADH + 2 H(+)</text>
        <dbReference type="Rhea" id="RHEA:16185"/>
        <dbReference type="ChEBI" id="CHEBI:15377"/>
        <dbReference type="ChEBI" id="CHEBI:15378"/>
        <dbReference type="ChEBI" id="CHEBI:17478"/>
        <dbReference type="ChEBI" id="CHEBI:29067"/>
        <dbReference type="ChEBI" id="CHEBI:57540"/>
        <dbReference type="ChEBI" id="CHEBI:57945"/>
        <dbReference type="EC" id="1.2.1.3"/>
    </reaction>
</comment>
<evidence type="ECO:0000256" key="3">
    <source>
        <dbReference type="ARBA" id="ARBA00049194"/>
    </source>
</evidence>
<dbReference type="AlphaFoldDB" id="A0A9P8RLU3"/>
<dbReference type="Gene3D" id="3.40.605.10">
    <property type="entry name" value="Aldehyde Dehydrogenase, Chain A, domain 1"/>
    <property type="match status" value="1"/>
</dbReference>
<protein>
    <recommendedName>
        <fullName evidence="2">aldehyde dehydrogenase (NAD(+))</fullName>
        <ecNumber evidence="2">1.2.1.3</ecNumber>
    </recommendedName>
</protein>
<gene>
    <name evidence="6" type="ORF">BKA67DRAFT_540137</name>
</gene>
<comment type="similarity">
    <text evidence="1">Belongs to the aldehyde dehydrogenase family.</text>
</comment>
<dbReference type="Proteomes" id="UP000758603">
    <property type="component" value="Unassembled WGS sequence"/>
</dbReference>
<reference evidence="6" key="1">
    <citation type="journal article" date="2021" name="Nat. Commun.">
        <title>Genetic determinants of endophytism in the Arabidopsis root mycobiome.</title>
        <authorList>
            <person name="Mesny F."/>
            <person name="Miyauchi S."/>
            <person name="Thiergart T."/>
            <person name="Pickel B."/>
            <person name="Atanasova L."/>
            <person name="Karlsson M."/>
            <person name="Huettel B."/>
            <person name="Barry K.W."/>
            <person name="Haridas S."/>
            <person name="Chen C."/>
            <person name="Bauer D."/>
            <person name="Andreopoulos W."/>
            <person name="Pangilinan J."/>
            <person name="LaButti K."/>
            <person name="Riley R."/>
            <person name="Lipzen A."/>
            <person name="Clum A."/>
            <person name="Drula E."/>
            <person name="Henrissat B."/>
            <person name="Kohler A."/>
            <person name="Grigoriev I.V."/>
            <person name="Martin F.M."/>
            <person name="Hacquard S."/>
        </authorList>
    </citation>
    <scope>NUCLEOTIDE SEQUENCE</scope>
    <source>
        <strain evidence="6">MPI-SDFR-AT-0073</strain>
    </source>
</reference>
<dbReference type="RefSeq" id="XP_045953147.1">
    <property type="nucleotide sequence ID" value="XM_046100733.1"/>
</dbReference>
<dbReference type="Pfam" id="PF00171">
    <property type="entry name" value="Aldedh"/>
    <property type="match status" value="1"/>
</dbReference>
<feature type="region of interest" description="Disordered" evidence="4">
    <location>
        <begin position="67"/>
        <end position="96"/>
    </location>
</feature>
<sequence length="211" mass="22877">MNNSKSLEVGGKSPLLIFEDADIAKAVSSATLSILPNSGQTWMTTSRIYVQEGIAAQFIETIKSAMIQQGGESDPSSPGVRRGRRPTSSSSNESSHTWTIPKIAACTSFSVAEELVQRGYFCESTIIVNAPENSRVMREEIFGPMLCINTFRNEDEGLKRVKDADYGLYASVFTTYLSRSMRVAKELEAGAVGVNCTSPTMFIGMSMGGCK</sequence>
<feature type="compositionally biased region" description="Low complexity" evidence="4">
    <location>
        <begin position="73"/>
        <end position="95"/>
    </location>
</feature>
<evidence type="ECO:0000256" key="2">
    <source>
        <dbReference type="ARBA" id="ARBA00024226"/>
    </source>
</evidence>
<evidence type="ECO:0000313" key="6">
    <source>
        <dbReference type="EMBL" id="KAH6646633.1"/>
    </source>
</evidence>
<name>A0A9P8RLU3_9PEZI</name>
<dbReference type="EMBL" id="JAGPXC010000009">
    <property type="protein sequence ID" value="KAH6646633.1"/>
    <property type="molecule type" value="Genomic_DNA"/>
</dbReference>
<feature type="domain" description="Aldehyde dehydrogenase" evidence="5">
    <location>
        <begin position="6"/>
        <end position="211"/>
    </location>
</feature>
<dbReference type="GO" id="GO:0004029">
    <property type="term" value="F:aldehyde dehydrogenase (NAD+) activity"/>
    <property type="evidence" value="ECO:0007669"/>
    <property type="project" value="UniProtKB-EC"/>
</dbReference>
<dbReference type="OrthoDB" id="310895at2759"/>
<evidence type="ECO:0000256" key="1">
    <source>
        <dbReference type="ARBA" id="ARBA00009986"/>
    </source>
</evidence>
<accession>A0A9P8RLU3</accession>
<comment type="caution">
    <text evidence="6">The sequence shown here is derived from an EMBL/GenBank/DDBJ whole genome shotgun (WGS) entry which is preliminary data.</text>
</comment>
<evidence type="ECO:0000256" key="4">
    <source>
        <dbReference type="SAM" id="MobiDB-lite"/>
    </source>
</evidence>
<dbReference type="InterPro" id="IPR015590">
    <property type="entry name" value="Aldehyde_DH_dom"/>
</dbReference>
<organism evidence="6 7">
    <name type="scientific">Truncatella angustata</name>
    <dbReference type="NCBI Taxonomy" id="152316"/>
    <lineage>
        <taxon>Eukaryota</taxon>
        <taxon>Fungi</taxon>
        <taxon>Dikarya</taxon>
        <taxon>Ascomycota</taxon>
        <taxon>Pezizomycotina</taxon>
        <taxon>Sordariomycetes</taxon>
        <taxon>Xylariomycetidae</taxon>
        <taxon>Amphisphaeriales</taxon>
        <taxon>Sporocadaceae</taxon>
        <taxon>Truncatella</taxon>
    </lineage>
</organism>
<evidence type="ECO:0000259" key="5">
    <source>
        <dbReference type="Pfam" id="PF00171"/>
    </source>
</evidence>
<keyword evidence="7" id="KW-1185">Reference proteome</keyword>
<dbReference type="GeneID" id="70129625"/>
<proteinExistence type="inferred from homology"/>
<dbReference type="InterPro" id="IPR016163">
    <property type="entry name" value="Ald_DH_C"/>
</dbReference>
<dbReference type="Gene3D" id="3.40.309.10">
    <property type="entry name" value="Aldehyde Dehydrogenase, Chain A, domain 2"/>
    <property type="match status" value="1"/>
</dbReference>
<dbReference type="EC" id="1.2.1.3" evidence="2"/>
<dbReference type="SUPFAM" id="SSF53720">
    <property type="entry name" value="ALDH-like"/>
    <property type="match status" value="1"/>
</dbReference>
<evidence type="ECO:0000313" key="7">
    <source>
        <dbReference type="Proteomes" id="UP000758603"/>
    </source>
</evidence>
<dbReference type="InterPro" id="IPR016162">
    <property type="entry name" value="Ald_DH_N"/>
</dbReference>
<dbReference type="InterPro" id="IPR016161">
    <property type="entry name" value="Ald_DH/histidinol_DH"/>
</dbReference>